<name>A0A0N4UZ80_ENTVE</name>
<sequence length="210" mass="24220">MISGKVEQASTVMTTSSPLGNQVFEKFIIDFLKDSDNYANDHLILKSEIRKDFFRKRLLLPTIALAEDGSFQDIERNTSSKYNTISFLKNATAAVAEEFVNVWNDDNIASESLRDEKIHRLAVSLLTSQQLLEYNAYATKKKNRARIREHLALYRSLSTPAKKALRYLTRVDSSEQLKFARDLPRTIQKQLKHFAIEQQRIYDKNSAHYG</sequence>
<organism evidence="3">
    <name type="scientific">Enterobius vermicularis</name>
    <name type="common">Human pinworm</name>
    <dbReference type="NCBI Taxonomy" id="51028"/>
    <lineage>
        <taxon>Eukaryota</taxon>
        <taxon>Metazoa</taxon>
        <taxon>Ecdysozoa</taxon>
        <taxon>Nematoda</taxon>
        <taxon>Chromadorea</taxon>
        <taxon>Rhabditida</taxon>
        <taxon>Spirurina</taxon>
        <taxon>Oxyuridomorpha</taxon>
        <taxon>Oxyuroidea</taxon>
        <taxon>Oxyuridae</taxon>
        <taxon>Enterobius</taxon>
    </lineage>
</organism>
<dbReference type="AlphaFoldDB" id="A0A0N4UZ80"/>
<evidence type="ECO:0000313" key="3">
    <source>
        <dbReference type="WBParaSite" id="EVEC_0000291801-mRNA-1"/>
    </source>
</evidence>
<dbReference type="OrthoDB" id="5821057at2759"/>
<proteinExistence type="predicted"/>
<keyword evidence="2" id="KW-1185">Reference proteome</keyword>
<protein>
    <submittedName>
        <fullName evidence="3">Restriction endonuclease</fullName>
    </submittedName>
</protein>
<reference evidence="3" key="1">
    <citation type="submission" date="2017-02" db="UniProtKB">
        <authorList>
            <consortium name="WormBaseParasite"/>
        </authorList>
    </citation>
    <scope>IDENTIFICATION</scope>
</reference>
<gene>
    <name evidence="1" type="ORF">EVEC_LOCUS2626</name>
</gene>
<evidence type="ECO:0000313" key="1">
    <source>
        <dbReference type="EMBL" id="VDD87483.1"/>
    </source>
</evidence>
<evidence type="ECO:0000313" key="2">
    <source>
        <dbReference type="Proteomes" id="UP000274131"/>
    </source>
</evidence>
<accession>A0A0N4UZ80</accession>
<dbReference type="EMBL" id="UXUI01007418">
    <property type="protein sequence ID" value="VDD87483.1"/>
    <property type="molecule type" value="Genomic_DNA"/>
</dbReference>
<dbReference type="WBParaSite" id="EVEC_0000291801-mRNA-1">
    <property type="protein sequence ID" value="EVEC_0000291801-mRNA-1"/>
    <property type="gene ID" value="EVEC_0000291801"/>
</dbReference>
<dbReference type="Proteomes" id="UP000274131">
    <property type="component" value="Unassembled WGS sequence"/>
</dbReference>
<reference evidence="1 2" key="2">
    <citation type="submission" date="2018-10" db="EMBL/GenBank/DDBJ databases">
        <authorList>
            <consortium name="Pathogen Informatics"/>
        </authorList>
    </citation>
    <scope>NUCLEOTIDE SEQUENCE [LARGE SCALE GENOMIC DNA]</scope>
</reference>